<evidence type="ECO:0000256" key="1">
    <source>
        <dbReference type="SAM" id="Phobius"/>
    </source>
</evidence>
<reference evidence="2 3" key="1">
    <citation type="submission" date="2018-11" db="EMBL/GenBank/DDBJ databases">
        <title>Genome sequencing of Paenibacillus lentus DSM25539(T).</title>
        <authorList>
            <person name="Kook J.-K."/>
            <person name="Park S.-N."/>
            <person name="Lim Y.K."/>
        </authorList>
    </citation>
    <scope>NUCLEOTIDE SEQUENCE [LARGE SCALE GENOMIC DNA]</scope>
    <source>
        <strain evidence="2 3">DSM 25539</strain>
    </source>
</reference>
<protein>
    <submittedName>
        <fullName evidence="2">DUF2569 domain-containing protein</fullName>
    </submittedName>
</protein>
<accession>A0A3S8RZK9</accession>
<dbReference type="InterPro" id="IPR019690">
    <property type="entry name" value="DUF2569"/>
</dbReference>
<keyword evidence="1" id="KW-0812">Transmembrane</keyword>
<dbReference type="KEGG" id="plen:EIM92_21275"/>
<organism evidence="2 3">
    <name type="scientific">Paenibacillus lentus</name>
    <dbReference type="NCBI Taxonomy" id="1338368"/>
    <lineage>
        <taxon>Bacteria</taxon>
        <taxon>Bacillati</taxon>
        <taxon>Bacillota</taxon>
        <taxon>Bacilli</taxon>
        <taxon>Bacillales</taxon>
        <taxon>Paenibacillaceae</taxon>
        <taxon>Paenibacillus</taxon>
    </lineage>
</organism>
<gene>
    <name evidence="2" type="ORF">EIM92_21275</name>
</gene>
<feature type="transmembrane region" description="Helical" evidence="1">
    <location>
        <begin position="21"/>
        <end position="41"/>
    </location>
</feature>
<feature type="transmembrane region" description="Helical" evidence="1">
    <location>
        <begin position="105"/>
        <end position="124"/>
    </location>
</feature>
<dbReference type="Proteomes" id="UP000273145">
    <property type="component" value="Chromosome"/>
</dbReference>
<feature type="transmembrane region" description="Helical" evidence="1">
    <location>
        <begin position="73"/>
        <end position="93"/>
    </location>
</feature>
<evidence type="ECO:0000313" key="2">
    <source>
        <dbReference type="EMBL" id="AZK48392.1"/>
    </source>
</evidence>
<dbReference type="EMBL" id="CP034248">
    <property type="protein sequence ID" value="AZK48392.1"/>
    <property type="molecule type" value="Genomic_DNA"/>
</dbReference>
<keyword evidence="1" id="KW-1133">Transmembrane helix</keyword>
<sequence length="168" mass="18919">MLETNELNRKVEEPPLGVSGLGGWLVLVQIGLYTSIIGRFVTMIQSFSMLGSETGSLLTSPNSPYYHPIWKPAFIFEGISSVIMLLFIIIILTSFYQKKRALPRLMIILYSVNFLLLLITVLLVNEIPMAKEVQGVNYTSTLIGGVLGCAIWIPYFIRSERVKNTFRN</sequence>
<name>A0A3S8RZK9_9BACL</name>
<keyword evidence="1" id="KW-0472">Membrane</keyword>
<dbReference type="OrthoDB" id="9155572at2"/>
<dbReference type="Pfam" id="PF10754">
    <property type="entry name" value="DUF2569"/>
    <property type="match status" value="1"/>
</dbReference>
<proteinExistence type="predicted"/>
<keyword evidence="3" id="KW-1185">Reference proteome</keyword>
<dbReference type="AlphaFoldDB" id="A0A3S8RZK9"/>
<evidence type="ECO:0000313" key="3">
    <source>
        <dbReference type="Proteomes" id="UP000273145"/>
    </source>
</evidence>
<feature type="transmembrane region" description="Helical" evidence="1">
    <location>
        <begin position="136"/>
        <end position="157"/>
    </location>
</feature>